<organism evidence="2 3">
    <name type="scientific">Synchytrium endobioticum</name>
    <dbReference type="NCBI Taxonomy" id="286115"/>
    <lineage>
        <taxon>Eukaryota</taxon>
        <taxon>Fungi</taxon>
        <taxon>Fungi incertae sedis</taxon>
        <taxon>Chytridiomycota</taxon>
        <taxon>Chytridiomycota incertae sedis</taxon>
        <taxon>Chytridiomycetes</taxon>
        <taxon>Synchytriales</taxon>
        <taxon>Synchytriaceae</taxon>
        <taxon>Synchytrium</taxon>
    </lineage>
</organism>
<proteinExistence type="predicted"/>
<protein>
    <submittedName>
        <fullName evidence="2">Uncharacterized protein</fullName>
    </submittedName>
</protein>
<accession>A0A507D538</accession>
<feature type="compositionally biased region" description="Low complexity" evidence="1">
    <location>
        <begin position="113"/>
        <end position="127"/>
    </location>
</feature>
<feature type="region of interest" description="Disordered" evidence="1">
    <location>
        <begin position="94"/>
        <end position="127"/>
    </location>
</feature>
<evidence type="ECO:0000313" key="2">
    <source>
        <dbReference type="EMBL" id="TPX46583.1"/>
    </source>
</evidence>
<dbReference type="EMBL" id="QEAM01000100">
    <property type="protein sequence ID" value="TPX46583.1"/>
    <property type="molecule type" value="Genomic_DNA"/>
</dbReference>
<dbReference type="Proteomes" id="UP000320475">
    <property type="component" value="Unassembled WGS sequence"/>
</dbReference>
<feature type="compositionally biased region" description="Basic and acidic residues" evidence="1">
    <location>
        <begin position="97"/>
        <end position="111"/>
    </location>
</feature>
<dbReference type="AlphaFoldDB" id="A0A507D538"/>
<gene>
    <name evidence="2" type="ORF">SeLEV6574_g03159</name>
</gene>
<dbReference type="VEuPathDB" id="FungiDB:SeMB42_g03312"/>
<name>A0A507D538_9FUNG</name>
<reference evidence="2 3" key="1">
    <citation type="journal article" date="2019" name="Sci. Rep.">
        <title>Comparative genomics of chytrid fungi reveal insights into the obligate biotrophic and pathogenic lifestyle of Synchytrium endobioticum.</title>
        <authorList>
            <person name="van de Vossenberg B.T.L.H."/>
            <person name="Warris S."/>
            <person name="Nguyen H.D.T."/>
            <person name="van Gent-Pelzer M.P.E."/>
            <person name="Joly D.L."/>
            <person name="van de Geest H.C."/>
            <person name="Bonants P.J.M."/>
            <person name="Smith D.S."/>
            <person name="Levesque C.A."/>
            <person name="van der Lee T.A.J."/>
        </authorList>
    </citation>
    <scope>NUCLEOTIDE SEQUENCE [LARGE SCALE GENOMIC DNA]</scope>
    <source>
        <strain evidence="2 3">LEV6574</strain>
    </source>
</reference>
<sequence length="127" mass="14238">MLAQVKGLPFWVPVALKTKAGKHTPPELLLFGLKYYYFVYCRAKYISQLFNHAATLPLFLEEALTKLNHYRQFISVAHVDAHLVPQLDELRIGSSNTDDRHASRTSTHFDRPSSSSGQSSSGGYIGN</sequence>
<evidence type="ECO:0000313" key="3">
    <source>
        <dbReference type="Proteomes" id="UP000320475"/>
    </source>
</evidence>
<evidence type="ECO:0000256" key="1">
    <source>
        <dbReference type="SAM" id="MobiDB-lite"/>
    </source>
</evidence>
<comment type="caution">
    <text evidence="2">The sequence shown here is derived from an EMBL/GenBank/DDBJ whole genome shotgun (WGS) entry which is preliminary data.</text>
</comment>